<dbReference type="EMBL" id="GIFC01012311">
    <property type="protein sequence ID" value="MXU94394.1"/>
    <property type="molecule type" value="Transcribed_RNA"/>
</dbReference>
<feature type="signal peptide" evidence="2">
    <location>
        <begin position="1"/>
        <end position="24"/>
    </location>
</feature>
<proteinExistence type="predicted"/>
<name>A0A6B0UXW6_IXORI</name>
<evidence type="ECO:0000256" key="2">
    <source>
        <dbReference type="SAM" id="SignalP"/>
    </source>
</evidence>
<evidence type="ECO:0000313" key="3">
    <source>
        <dbReference type="EMBL" id="MXU94394.1"/>
    </source>
</evidence>
<feature type="chain" id="PRO_5025645294" description="Secreted protein" evidence="2">
    <location>
        <begin position="25"/>
        <end position="162"/>
    </location>
</feature>
<reference evidence="3" key="1">
    <citation type="submission" date="2019-12" db="EMBL/GenBank/DDBJ databases">
        <title>An insight into the sialome of adult female Ixodes ricinus ticks feeding for 6 days.</title>
        <authorList>
            <person name="Perner J."/>
            <person name="Ribeiro J.M.C."/>
        </authorList>
    </citation>
    <scope>NUCLEOTIDE SEQUENCE</scope>
    <source>
        <strain evidence="3">Semi-engorged</strain>
        <tissue evidence="3">Salivary glands</tissue>
    </source>
</reference>
<feature type="region of interest" description="Disordered" evidence="1">
    <location>
        <begin position="82"/>
        <end position="112"/>
    </location>
</feature>
<dbReference type="AlphaFoldDB" id="A0A6B0UXW6"/>
<keyword evidence="2" id="KW-0732">Signal</keyword>
<evidence type="ECO:0000256" key="1">
    <source>
        <dbReference type="SAM" id="MobiDB-lite"/>
    </source>
</evidence>
<protein>
    <recommendedName>
        <fullName evidence="4">Secreted protein</fullName>
    </recommendedName>
</protein>
<organism evidence="3">
    <name type="scientific">Ixodes ricinus</name>
    <name type="common">Common tick</name>
    <name type="synonym">Acarus ricinus</name>
    <dbReference type="NCBI Taxonomy" id="34613"/>
    <lineage>
        <taxon>Eukaryota</taxon>
        <taxon>Metazoa</taxon>
        <taxon>Ecdysozoa</taxon>
        <taxon>Arthropoda</taxon>
        <taxon>Chelicerata</taxon>
        <taxon>Arachnida</taxon>
        <taxon>Acari</taxon>
        <taxon>Parasitiformes</taxon>
        <taxon>Ixodida</taxon>
        <taxon>Ixodoidea</taxon>
        <taxon>Ixodidae</taxon>
        <taxon>Ixodinae</taxon>
        <taxon>Ixodes</taxon>
    </lineage>
</organism>
<evidence type="ECO:0008006" key="4">
    <source>
        <dbReference type="Google" id="ProtNLM"/>
    </source>
</evidence>
<sequence>MLQGGGAGGHFAAVLLLEVRRALGTGHIPMALRATQPHLLLGRWLQYNEPHAQTPPPPPLQPAIHRHPRLLFRLDRFRRKRSSSSASSDQHVSVPHCAPRCGLGQRGLGRPAGGWQREAKLIPRGTTDGVGSGALGGTRVTVFPTTLPGDTLEAGVRCVVQG</sequence>
<accession>A0A6B0UXW6</accession>